<dbReference type="Pfam" id="PF00072">
    <property type="entry name" value="Response_reg"/>
    <property type="match status" value="1"/>
</dbReference>
<feature type="domain" description="GGDEF" evidence="5">
    <location>
        <begin position="305"/>
        <end position="442"/>
    </location>
</feature>
<dbReference type="PROSITE" id="PS50887">
    <property type="entry name" value="GGDEF"/>
    <property type="match status" value="1"/>
</dbReference>
<dbReference type="PROSITE" id="PS50112">
    <property type="entry name" value="PAS"/>
    <property type="match status" value="1"/>
</dbReference>
<dbReference type="CDD" id="cd01949">
    <property type="entry name" value="GGDEF"/>
    <property type="match status" value="1"/>
</dbReference>
<accession>A0A363CWD5</accession>
<evidence type="ECO:0000259" key="4">
    <source>
        <dbReference type="PROSITE" id="PS50113"/>
    </source>
</evidence>
<dbReference type="EMBL" id="MUXE01000025">
    <property type="protein sequence ID" value="PUE63371.1"/>
    <property type="molecule type" value="Genomic_DNA"/>
</dbReference>
<dbReference type="InterPro" id="IPR001789">
    <property type="entry name" value="Sig_transdc_resp-reg_receiver"/>
</dbReference>
<feature type="modified residue" description="4-aspartylphosphate" evidence="1">
    <location>
        <position position="61"/>
    </location>
</feature>
<dbReference type="Pfam" id="PF08447">
    <property type="entry name" value="PAS_3"/>
    <property type="match status" value="1"/>
</dbReference>
<dbReference type="Pfam" id="PF00990">
    <property type="entry name" value="GGDEF"/>
    <property type="match status" value="1"/>
</dbReference>
<dbReference type="GO" id="GO:0000160">
    <property type="term" value="P:phosphorelay signal transduction system"/>
    <property type="evidence" value="ECO:0007669"/>
    <property type="project" value="InterPro"/>
</dbReference>
<dbReference type="GO" id="GO:0003824">
    <property type="term" value="F:catalytic activity"/>
    <property type="evidence" value="ECO:0007669"/>
    <property type="project" value="UniProtKB-ARBA"/>
</dbReference>
<dbReference type="AlphaFoldDB" id="A0A363CWD5"/>
<reference evidence="6 7" key="1">
    <citation type="submission" date="2017-02" db="EMBL/GenBank/DDBJ databases">
        <title>Arcobacter caeni sp. nov, a new Arcobacter species isolated from reclaimed water.</title>
        <authorList>
            <person name="Figueras M.J."/>
            <person name="Perez-Cataluna A."/>
            <person name="Salas-Masso N."/>
        </authorList>
    </citation>
    <scope>NUCLEOTIDE SEQUENCE [LARGE SCALE GENOMIC DNA]</scope>
    <source>
        <strain evidence="6 7">RW17-10</strain>
    </source>
</reference>
<dbReference type="InterPro" id="IPR000014">
    <property type="entry name" value="PAS"/>
</dbReference>
<feature type="domain" description="PAC" evidence="4">
    <location>
        <begin position="225"/>
        <end position="277"/>
    </location>
</feature>
<dbReference type="InterPro" id="IPR029787">
    <property type="entry name" value="Nucleotide_cyclase"/>
</dbReference>
<dbReference type="Gene3D" id="3.30.70.270">
    <property type="match status" value="1"/>
</dbReference>
<sequence>MIRAILCVDDEPIVLTSLKTQLNTFFGNEYDIELAQSAEDALEIIEELKEENIEIELIISDFFMPGMKGDEFLIKAQSLLPKTKKMLLTGQANIDGITNIINYGALYRYIPKPWEQTDLIMTIKEALKSYKNEKDLEFYTKHLKELVDKKTLENKTYLEIVDKYLIASKTDLDGIITEVSTAFCDISGYTQEELIGKNHNIIRHPDMKNEVFKELWETIKKSLVWEGEIKNLKKDGGFYWIKKRVSPIFETDKKVVGYASISIDITDNKEIEILSITDHMTKLYNRRFFNEIFDKEINRAKRDDKTLGFIILDIDHFKQYNDTYGHQMGDLVLQSIANTLKENLQRPSDYAFRLGGEEFGVLVCDIDLEGLTILVKKIKEAIEDLNIAHNQSSVSKFVTASVGACVIKTNKNTTQEKIFKFTDDLLYEVKNSGRNNFLVKEFEEYKEIK</sequence>
<keyword evidence="7" id="KW-1185">Reference proteome</keyword>
<dbReference type="InterPro" id="IPR043128">
    <property type="entry name" value="Rev_trsase/Diguanyl_cyclase"/>
</dbReference>
<feature type="domain" description="PAS" evidence="3">
    <location>
        <begin position="171"/>
        <end position="222"/>
    </location>
</feature>
<dbReference type="SUPFAM" id="SSF55785">
    <property type="entry name" value="PYP-like sensor domain (PAS domain)"/>
    <property type="match status" value="1"/>
</dbReference>
<evidence type="ECO:0008006" key="8">
    <source>
        <dbReference type="Google" id="ProtNLM"/>
    </source>
</evidence>
<dbReference type="NCBIfam" id="TIGR00254">
    <property type="entry name" value="GGDEF"/>
    <property type="match status" value="1"/>
</dbReference>
<gene>
    <name evidence="6" type="ORF">B0174_11560</name>
</gene>
<dbReference type="PROSITE" id="PS50110">
    <property type="entry name" value="RESPONSE_REGULATORY"/>
    <property type="match status" value="1"/>
</dbReference>
<proteinExistence type="predicted"/>
<dbReference type="PROSITE" id="PS50113">
    <property type="entry name" value="PAC"/>
    <property type="match status" value="1"/>
</dbReference>
<evidence type="ECO:0000256" key="1">
    <source>
        <dbReference type="PROSITE-ProRule" id="PRU00169"/>
    </source>
</evidence>
<dbReference type="PANTHER" id="PTHR46663">
    <property type="entry name" value="DIGUANYLATE CYCLASE DGCT-RELATED"/>
    <property type="match status" value="1"/>
</dbReference>
<dbReference type="InterPro" id="IPR013655">
    <property type="entry name" value="PAS_fold_3"/>
</dbReference>
<dbReference type="InterPro" id="IPR000700">
    <property type="entry name" value="PAS-assoc_C"/>
</dbReference>
<dbReference type="FunFam" id="3.30.70.270:FF:000001">
    <property type="entry name" value="Diguanylate cyclase domain protein"/>
    <property type="match status" value="1"/>
</dbReference>
<organism evidence="6 7">
    <name type="scientific">Arcobacter caeni</name>
    <dbReference type="NCBI Taxonomy" id="1912877"/>
    <lineage>
        <taxon>Bacteria</taxon>
        <taxon>Pseudomonadati</taxon>
        <taxon>Campylobacterota</taxon>
        <taxon>Epsilonproteobacteria</taxon>
        <taxon>Campylobacterales</taxon>
        <taxon>Arcobacteraceae</taxon>
        <taxon>Arcobacter</taxon>
    </lineage>
</organism>
<evidence type="ECO:0000313" key="7">
    <source>
        <dbReference type="Proteomes" id="UP000251135"/>
    </source>
</evidence>
<dbReference type="InterPro" id="IPR052163">
    <property type="entry name" value="DGC-Regulatory_Protein"/>
</dbReference>
<dbReference type="InterPro" id="IPR035965">
    <property type="entry name" value="PAS-like_dom_sf"/>
</dbReference>
<dbReference type="RefSeq" id="WP_108561157.1">
    <property type="nucleotide sequence ID" value="NZ_MUXE01000025.1"/>
</dbReference>
<dbReference type="CDD" id="cd00130">
    <property type="entry name" value="PAS"/>
    <property type="match status" value="1"/>
</dbReference>
<dbReference type="InterPro" id="IPR001610">
    <property type="entry name" value="PAC"/>
</dbReference>
<dbReference type="InterPro" id="IPR000160">
    <property type="entry name" value="GGDEF_dom"/>
</dbReference>
<name>A0A363CWD5_9BACT</name>
<feature type="domain" description="Response regulatory" evidence="2">
    <location>
        <begin position="4"/>
        <end position="127"/>
    </location>
</feature>
<dbReference type="SMART" id="SM00086">
    <property type="entry name" value="PAC"/>
    <property type="match status" value="1"/>
</dbReference>
<keyword evidence="1" id="KW-0597">Phosphoprotein</keyword>
<protein>
    <recommendedName>
        <fullName evidence="8">Diguanylate cyclase</fullName>
    </recommendedName>
</protein>
<dbReference type="Proteomes" id="UP000251135">
    <property type="component" value="Unassembled WGS sequence"/>
</dbReference>
<dbReference type="NCBIfam" id="TIGR00229">
    <property type="entry name" value="sensory_box"/>
    <property type="match status" value="1"/>
</dbReference>
<dbReference type="SMART" id="SM00267">
    <property type="entry name" value="GGDEF"/>
    <property type="match status" value="1"/>
</dbReference>
<dbReference type="SUPFAM" id="SSF52172">
    <property type="entry name" value="CheY-like"/>
    <property type="match status" value="1"/>
</dbReference>
<dbReference type="InterPro" id="IPR011006">
    <property type="entry name" value="CheY-like_superfamily"/>
</dbReference>
<evidence type="ECO:0000259" key="5">
    <source>
        <dbReference type="PROSITE" id="PS50887"/>
    </source>
</evidence>
<dbReference type="SMART" id="SM00448">
    <property type="entry name" value="REC"/>
    <property type="match status" value="1"/>
</dbReference>
<dbReference type="SUPFAM" id="SSF55073">
    <property type="entry name" value="Nucleotide cyclase"/>
    <property type="match status" value="1"/>
</dbReference>
<dbReference type="PANTHER" id="PTHR46663:SF4">
    <property type="entry name" value="DIGUANYLATE CYCLASE DGCT-RELATED"/>
    <property type="match status" value="1"/>
</dbReference>
<dbReference type="Gene3D" id="3.40.50.2300">
    <property type="match status" value="1"/>
</dbReference>
<dbReference type="Gene3D" id="3.30.450.20">
    <property type="entry name" value="PAS domain"/>
    <property type="match status" value="1"/>
</dbReference>
<comment type="caution">
    <text evidence="6">The sequence shown here is derived from an EMBL/GenBank/DDBJ whole genome shotgun (WGS) entry which is preliminary data.</text>
</comment>
<evidence type="ECO:0000259" key="3">
    <source>
        <dbReference type="PROSITE" id="PS50112"/>
    </source>
</evidence>
<evidence type="ECO:0000259" key="2">
    <source>
        <dbReference type="PROSITE" id="PS50110"/>
    </source>
</evidence>
<evidence type="ECO:0000313" key="6">
    <source>
        <dbReference type="EMBL" id="PUE63371.1"/>
    </source>
</evidence>
<dbReference type="OrthoDB" id="5413461at2"/>